<dbReference type="Gene3D" id="3.30.70.890">
    <property type="entry name" value="GHMP kinase, C-terminal domain"/>
    <property type="match status" value="1"/>
</dbReference>
<dbReference type="EC" id="2.7.4.2" evidence="2"/>
<dbReference type="SUPFAM" id="SSF55060">
    <property type="entry name" value="GHMP Kinase, C-terminal domain"/>
    <property type="match status" value="1"/>
</dbReference>
<evidence type="ECO:0000313" key="9">
    <source>
        <dbReference type="EMBL" id="VDC28935.1"/>
    </source>
</evidence>
<dbReference type="AlphaFoldDB" id="A0A3P5X0M8"/>
<evidence type="ECO:0000259" key="7">
    <source>
        <dbReference type="Pfam" id="PF00288"/>
    </source>
</evidence>
<organism evidence="9 10">
    <name type="scientific">Filibacter tadaridae</name>
    <dbReference type="NCBI Taxonomy" id="2483811"/>
    <lineage>
        <taxon>Bacteria</taxon>
        <taxon>Bacillati</taxon>
        <taxon>Bacillota</taxon>
        <taxon>Bacilli</taxon>
        <taxon>Bacillales</taxon>
        <taxon>Caryophanaceae</taxon>
        <taxon>Filibacter</taxon>
    </lineage>
</organism>
<dbReference type="InterPro" id="IPR020568">
    <property type="entry name" value="Ribosomal_Su5_D2-typ_SF"/>
</dbReference>
<dbReference type="EMBL" id="UXAV01000042">
    <property type="protein sequence ID" value="VDC28935.1"/>
    <property type="molecule type" value="Genomic_DNA"/>
</dbReference>
<comment type="pathway">
    <text evidence="1">Isoprenoid biosynthesis; isopentenyl diphosphate biosynthesis via mevalonate pathway; isopentenyl diphosphate from (R)-mevalonate: step 2/3.</text>
</comment>
<dbReference type="InterPro" id="IPR006204">
    <property type="entry name" value="GHMP_kinase_N_dom"/>
</dbReference>
<evidence type="ECO:0000313" key="10">
    <source>
        <dbReference type="Proteomes" id="UP000270468"/>
    </source>
</evidence>
<dbReference type="InterPro" id="IPR013750">
    <property type="entry name" value="GHMP_kinase_C_dom"/>
</dbReference>
<evidence type="ECO:0000256" key="5">
    <source>
        <dbReference type="ARBA" id="ARBA00022777"/>
    </source>
</evidence>
<evidence type="ECO:0000256" key="4">
    <source>
        <dbReference type="ARBA" id="ARBA00022741"/>
    </source>
</evidence>
<reference evidence="9 10" key="1">
    <citation type="submission" date="2018-11" db="EMBL/GenBank/DDBJ databases">
        <authorList>
            <person name="Criscuolo A."/>
        </authorList>
    </citation>
    <scope>NUCLEOTIDE SEQUENCE [LARGE SCALE GENOMIC DNA]</scope>
    <source>
        <strain evidence="9">ATB-66</strain>
    </source>
</reference>
<dbReference type="GO" id="GO:0004631">
    <property type="term" value="F:phosphomevalonate kinase activity"/>
    <property type="evidence" value="ECO:0007669"/>
    <property type="project" value="UniProtKB-EC"/>
</dbReference>
<dbReference type="GO" id="GO:0005524">
    <property type="term" value="F:ATP binding"/>
    <property type="evidence" value="ECO:0007669"/>
    <property type="project" value="UniProtKB-KW"/>
</dbReference>
<proteinExistence type="predicted"/>
<dbReference type="GO" id="GO:0019287">
    <property type="term" value="P:isopentenyl diphosphate biosynthetic process, mevalonate pathway"/>
    <property type="evidence" value="ECO:0007669"/>
    <property type="project" value="UniProtKB-UniPathway"/>
</dbReference>
<keyword evidence="6" id="KW-0067">ATP-binding</keyword>
<feature type="domain" description="GHMP kinase N-terminal" evidence="7">
    <location>
        <begin position="87"/>
        <end position="177"/>
    </location>
</feature>
<gene>
    <name evidence="9" type="ORF">FILTAD_01910</name>
</gene>
<dbReference type="OrthoDB" id="1522677at2"/>
<sequence length="369" mass="40614">MIDANYHIRVPGKLFIAGEYAILEPRGQSIVVAVDRYIEATIKPCEVNRLSLPQLGLDSIIWTADGHTIHFSESSQKLRYVQYAITTFNQFLQERLVGLQPFSLTITSELDDVSGKKYGLGSSAAVVVTVITAMANLYEHYTGKPTALLIYKLSAIAHIQAQGNGSCADIAASTYGGWLHYTAFQSDWLLAELKDGTPLHSLMTMSWPNLEIMTITPPEELRLCVGWTGSDISTGPMINHIHHLQEHQPLLYSKFLDRSEKAVSRMVTGFKNKNYLEALSSLSQNREALKSLGEDGDVPIETPTLKRLIQIADKYGGGKTSGSGGGDCGIAFVNEEHKAEQVYIEWLLEGIMPLRLSVSETGAIAEKLN</sequence>
<keyword evidence="5 9" id="KW-0418">Kinase</keyword>
<evidence type="ECO:0000256" key="2">
    <source>
        <dbReference type="ARBA" id="ARBA00012958"/>
    </source>
</evidence>
<dbReference type="PANTHER" id="PTHR31814:SF2">
    <property type="entry name" value="PHOSPHOMEVALONATE KINASE"/>
    <property type="match status" value="1"/>
</dbReference>
<dbReference type="InterPro" id="IPR036554">
    <property type="entry name" value="GHMP_kinase_C_sf"/>
</dbReference>
<dbReference type="Gene3D" id="3.30.230.10">
    <property type="match status" value="1"/>
</dbReference>
<dbReference type="RefSeq" id="WP_124070513.1">
    <property type="nucleotide sequence ID" value="NZ_CBCRXF010000001.1"/>
</dbReference>
<dbReference type="Pfam" id="PF08544">
    <property type="entry name" value="GHMP_kinases_C"/>
    <property type="match status" value="1"/>
</dbReference>
<evidence type="ECO:0000259" key="8">
    <source>
        <dbReference type="Pfam" id="PF08544"/>
    </source>
</evidence>
<name>A0A3P5X0M8_9BACL</name>
<dbReference type="NCBIfam" id="TIGR01220">
    <property type="entry name" value="Pmev_kin_Gr_pos"/>
    <property type="match status" value="1"/>
</dbReference>
<feature type="domain" description="GHMP kinase C-terminal" evidence="8">
    <location>
        <begin position="277"/>
        <end position="343"/>
    </location>
</feature>
<keyword evidence="4" id="KW-0547">Nucleotide-binding</keyword>
<evidence type="ECO:0000256" key="6">
    <source>
        <dbReference type="ARBA" id="ARBA00022840"/>
    </source>
</evidence>
<accession>A0A3P5X0M8</accession>
<keyword evidence="10" id="KW-1185">Reference proteome</keyword>
<dbReference type="InterPro" id="IPR035102">
    <property type="entry name" value="Phosphomevalonate_kinase"/>
</dbReference>
<dbReference type="InterPro" id="IPR014721">
    <property type="entry name" value="Ribsml_uS5_D2-typ_fold_subgr"/>
</dbReference>
<dbReference type="Proteomes" id="UP000270468">
    <property type="component" value="Unassembled WGS sequence"/>
</dbReference>
<evidence type="ECO:0000256" key="1">
    <source>
        <dbReference type="ARBA" id="ARBA00005017"/>
    </source>
</evidence>
<dbReference type="Pfam" id="PF00288">
    <property type="entry name" value="GHMP_kinases_N"/>
    <property type="match status" value="1"/>
</dbReference>
<keyword evidence="3" id="KW-0808">Transferase</keyword>
<dbReference type="InterPro" id="IPR005917">
    <property type="entry name" value="Pmev_kinase_bact"/>
</dbReference>
<protein>
    <recommendedName>
        <fullName evidence="2">phosphomevalonate kinase</fullName>
        <ecNumber evidence="2">2.7.4.2</ecNumber>
    </recommendedName>
</protein>
<evidence type="ECO:0000256" key="3">
    <source>
        <dbReference type="ARBA" id="ARBA00022679"/>
    </source>
</evidence>
<dbReference type="UniPathway" id="UPA00057">
    <property type="reaction ID" value="UER00099"/>
</dbReference>
<dbReference type="SUPFAM" id="SSF54211">
    <property type="entry name" value="Ribosomal protein S5 domain 2-like"/>
    <property type="match status" value="1"/>
</dbReference>
<dbReference type="PANTHER" id="PTHR31814">
    <property type="match status" value="1"/>
</dbReference>